<name>A0AAD7FT72_MYCRO</name>
<proteinExistence type="predicted"/>
<comment type="caution">
    <text evidence="2">The sequence shown here is derived from an EMBL/GenBank/DDBJ whole genome shotgun (WGS) entry which is preliminary data.</text>
</comment>
<protein>
    <recommendedName>
        <fullName evidence="1">Integrase core domain-containing protein</fullName>
    </recommendedName>
</protein>
<dbReference type="AlphaFoldDB" id="A0AAD7FT72"/>
<accession>A0AAD7FT72</accession>
<feature type="domain" description="Integrase core" evidence="1">
    <location>
        <begin position="185"/>
        <end position="266"/>
    </location>
</feature>
<dbReference type="Pfam" id="PF24764">
    <property type="entry name" value="rva_4"/>
    <property type="match status" value="1"/>
</dbReference>
<gene>
    <name evidence="2" type="ORF">B0H17DRAFT_960876</name>
</gene>
<evidence type="ECO:0000313" key="2">
    <source>
        <dbReference type="EMBL" id="KAJ7638088.1"/>
    </source>
</evidence>
<keyword evidence="3" id="KW-1185">Reference proteome</keyword>
<dbReference type="InterPro" id="IPR058913">
    <property type="entry name" value="Integrase_dom_put"/>
</dbReference>
<evidence type="ECO:0000313" key="3">
    <source>
        <dbReference type="Proteomes" id="UP001221757"/>
    </source>
</evidence>
<reference evidence="2" key="1">
    <citation type="submission" date="2023-03" db="EMBL/GenBank/DDBJ databases">
        <title>Massive genome expansion in bonnet fungi (Mycena s.s.) driven by repeated elements and novel gene families across ecological guilds.</title>
        <authorList>
            <consortium name="Lawrence Berkeley National Laboratory"/>
            <person name="Harder C.B."/>
            <person name="Miyauchi S."/>
            <person name="Viragh M."/>
            <person name="Kuo A."/>
            <person name="Thoen E."/>
            <person name="Andreopoulos B."/>
            <person name="Lu D."/>
            <person name="Skrede I."/>
            <person name="Drula E."/>
            <person name="Henrissat B."/>
            <person name="Morin E."/>
            <person name="Kohler A."/>
            <person name="Barry K."/>
            <person name="LaButti K."/>
            <person name="Morin E."/>
            <person name="Salamov A."/>
            <person name="Lipzen A."/>
            <person name="Mereny Z."/>
            <person name="Hegedus B."/>
            <person name="Baldrian P."/>
            <person name="Stursova M."/>
            <person name="Weitz H."/>
            <person name="Taylor A."/>
            <person name="Grigoriev I.V."/>
            <person name="Nagy L.G."/>
            <person name="Martin F."/>
            <person name="Kauserud H."/>
        </authorList>
    </citation>
    <scope>NUCLEOTIDE SEQUENCE</scope>
    <source>
        <strain evidence="2">CBHHK067</strain>
    </source>
</reference>
<sequence length="375" mass="42508">MLVWIEVSRQAVFDAVSNDTLQLNGPMFFQVQLKHQGLMISRQVLNVVRGIIHDHFDAGFTLHFPGHKKQLIPRVGLSALGPWHEISADGHEKLSAQAPQMGELALPIYGYKDKYSDFLEALKLIPNSRTAAAGGHFFLDFVEETGCVPIQLTTDKGSEIGWQYAFQSTLRESFALNIDPLFYAVYMVLKSVHNTVIEGFWHWLKTKMGLNLKAIIIQGKQEHIFDSNVTFHVMLFYWIFMQLIQHELDEFRAWWNQHRVRLQHDKNMPSGHVPTHAREHPTHFRLVTIYTHFGGIDCRIHIPKEAVAEIRGYLTEEVGSRESHLGWPGVTAEFKATATAALAGIGGPTITLESAWNITALRPPVVTGLSMFCYL</sequence>
<evidence type="ECO:0000259" key="1">
    <source>
        <dbReference type="Pfam" id="PF24764"/>
    </source>
</evidence>
<organism evidence="2 3">
    <name type="scientific">Mycena rosella</name>
    <name type="common">Pink bonnet</name>
    <name type="synonym">Agaricus rosellus</name>
    <dbReference type="NCBI Taxonomy" id="1033263"/>
    <lineage>
        <taxon>Eukaryota</taxon>
        <taxon>Fungi</taxon>
        <taxon>Dikarya</taxon>
        <taxon>Basidiomycota</taxon>
        <taxon>Agaricomycotina</taxon>
        <taxon>Agaricomycetes</taxon>
        <taxon>Agaricomycetidae</taxon>
        <taxon>Agaricales</taxon>
        <taxon>Marasmiineae</taxon>
        <taxon>Mycenaceae</taxon>
        <taxon>Mycena</taxon>
    </lineage>
</organism>
<dbReference type="Proteomes" id="UP001221757">
    <property type="component" value="Unassembled WGS sequence"/>
</dbReference>
<dbReference type="EMBL" id="JARKIE010000444">
    <property type="protein sequence ID" value="KAJ7638088.1"/>
    <property type="molecule type" value="Genomic_DNA"/>
</dbReference>